<dbReference type="SUPFAM" id="SSF56219">
    <property type="entry name" value="DNase I-like"/>
    <property type="match status" value="1"/>
</dbReference>
<evidence type="ECO:0000313" key="2">
    <source>
        <dbReference type="Proteomes" id="UP000694571"/>
    </source>
</evidence>
<proteinExistence type="predicted"/>
<reference evidence="1" key="1">
    <citation type="submission" date="2025-08" db="UniProtKB">
        <authorList>
            <consortium name="Ensembl"/>
        </authorList>
    </citation>
    <scope>IDENTIFICATION</scope>
</reference>
<dbReference type="Proteomes" id="UP000694571">
    <property type="component" value="Unplaced"/>
</dbReference>
<evidence type="ECO:0008006" key="3">
    <source>
        <dbReference type="Google" id="ProtNLM"/>
    </source>
</evidence>
<dbReference type="InterPro" id="IPR036691">
    <property type="entry name" value="Endo/exonu/phosph_ase_sf"/>
</dbReference>
<evidence type="ECO:0000313" key="1">
    <source>
        <dbReference type="Ensembl" id="ENSSSCP00050047864.1"/>
    </source>
</evidence>
<organism evidence="1 2">
    <name type="scientific">Sus scrofa</name>
    <name type="common">Pig</name>
    <dbReference type="NCBI Taxonomy" id="9823"/>
    <lineage>
        <taxon>Eukaryota</taxon>
        <taxon>Metazoa</taxon>
        <taxon>Chordata</taxon>
        <taxon>Craniata</taxon>
        <taxon>Vertebrata</taxon>
        <taxon>Euteleostomi</taxon>
        <taxon>Mammalia</taxon>
        <taxon>Eutheria</taxon>
        <taxon>Laurasiatheria</taxon>
        <taxon>Artiodactyla</taxon>
        <taxon>Suina</taxon>
        <taxon>Suidae</taxon>
        <taxon>Sus</taxon>
    </lineage>
</organism>
<accession>A0A8D1TRP7</accession>
<dbReference type="Ensembl" id="ENSSSCT00050108059.1">
    <property type="protein sequence ID" value="ENSSSCP00050047864.1"/>
    <property type="gene ID" value="ENSSSCG00050078438.1"/>
</dbReference>
<protein>
    <recommendedName>
        <fullName evidence="3">Endonuclease/exonuclease/phosphatase domain-containing protein</fullName>
    </recommendedName>
</protein>
<sequence length="114" mass="12789">CELWCRLQTWLRSCIAVAVASGFSFNWTLSLGTSICHGYHPKKTKKKKEDITLINIYSPNIGAPKYIQQILTDIKGEIDGNTVIVEDFNTPLTSMDRSSRQKINKATGILNDTI</sequence>
<dbReference type="Gene3D" id="3.60.10.10">
    <property type="entry name" value="Endonuclease/exonuclease/phosphatase"/>
    <property type="match status" value="1"/>
</dbReference>
<name>A0A8D1TRP7_PIG</name>
<dbReference type="AlphaFoldDB" id="A0A8D1TRP7"/>